<evidence type="ECO:0000256" key="1">
    <source>
        <dbReference type="SAM" id="MobiDB-lite"/>
    </source>
</evidence>
<accession>A0A2L0UIY9</accession>
<protein>
    <submittedName>
        <fullName evidence="3">Calcium-binding protein</fullName>
    </submittedName>
</protein>
<evidence type="ECO:0000313" key="3">
    <source>
        <dbReference type="EMBL" id="AUZ89217.1"/>
    </source>
</evidence>
<dbReference type="AlphaFoldDB" id="A0A2L0UIY9"/>
<feature type="domain" description="GmrSD restriction endonucleases C-terminal" evidence="2">
    <location>
        <begin position="172"/>
        <end position="309"/>
    </location>
</feature>
<dbReference type="EMBL" id="CP024915">
    <property type="protein sequence ID" value="AUZ89217.1"/>
    <property type="molecule type" value="Genomic_DNA"/>
</dbReference>
<dbReference type="PANTHER" id="PTHR24094">
    <property type="entry name" value="SECRETED PROTEIN"/>
    <property type="match status" value="1"/>
</dbReference>
<gene>
    <name evidence="3" type="ORF">CVO76_02985</name>
</gene>
<feature type="non-terminal residue" evidence="3">
    <location>
        <position position="334"/>
    </location>
</feature>
<feature type="region of interest" description="Disordered" evidence="1">
    <location>
        <begin position="58"/>
        <end position="129"/>
    </location>
</feature>
<dbReference type="Proteomes" id="UP000239187">
    <property type="component" value="Chromosome"/>
</dbReference>
<dbReference type="Pfam" id="PF07510">
    <property type="entry name" value="GmrSD_C"/>
    <property type="match status" value="1"/>
</dbReference>
<name>A0A2L0UIY9_9MICC</name>
<reference evidence="3 4" key="1">
    <citation type="submission" date="2017-11" db="EMBL/GenBank/DDBJ databases">
        <title>Draft genome of Arthrobacter agilis strain UMCV2, a plant growth-promoting rhizobacterium and biocontrol capacity of phytopathogenic fungi.</title>
        <authorList>
            <person name="Martinez-Camara R."/>
            <person name="Santoyo G."/>
            <person name="Moreno-Hagelsieb G."/>
            <person name="Valencia-Cantero E."/>
        </authorList>
    </citation>
    <scope>NUCLEOTIDE SEQUENCE [LARGE SCALE GENOMIC DNA]</scope>
    <source>
        <strain evidence="3 4">UMCV2</strain>
    </source>
</reference>
<sequence>MAATFAFFTGLYTLLTNRPSWARLAGRKAGAITASAAVVALLIGGAIAPASDTVPTAVAEQVSDQATEEAEQAEPTEEPSTSRPSATSTPSATPTPSPTPSATSSDVAPLDPDTVPDATGTPRAPSDQPAFDTTALAVLETLPIKGRAPNTGYDREQFGQAWLDVDHNGCDTRNDMLNRDLTEIVHANSVPCKVQSGILDDPYTASTISFLRGQATSTKVQIDHVVALSDAWQKGAQQLTFDQRVAFANDPLNLQSTDGPTNQQKGAGDAATWLPPNKGYRCEYVARQVSVKATYALWVTQAEHDAMARILSDCNGILAPTNQMAPSVAALSGP</sequence>
<feature type="compositionally biased region" description="Acidic residues" evidence="1">
    <location>
        <begin position="66"/>
        <end position="77"/>
    </location>
</feature>
<feature type="compositionally biased region" description="Low complexity" evidence="1">
    <location>
        <begin position="78"/>
        <end position="92"/>
    </location>
</feature>
<evidence type="ECO:0000313" key="4">
    <source>
        <dbReference type="Proteomes" id="UP000239187"/>
    </source>
</evidence>
<dbReference type="PANTHER" id="PTHR24094:SF15">
    <property type="entry name" value="AMP-DEPENDENT SYNTHETASE_LIGASE DOMAIN-CONTAINING PROTEIN-RELATED"/>
    <property type="match status" value="1"/>
</dbReference>
<proteinExistence type="predicted"/>
<evidence type="ECO:0000259" key="2">
    <source>
        <dbReference type="Pfam" id="PF07510"/>
    </source>
</evidence>
<organism evidence="3 4">
    <name type="scientific">Arthrobacter agilis</name>
    <dbReference type="NCBI Taxonomy" id="37921"/>
    <lineage>
        <taxon>Bacteria</taxon>
        <taxon>Bacillati</taxon>
        <taxon>Actinomycetota</taxon>
        <taxon>Actinomycetes</taxon>
        <taxon>Micrococcales</taxon>
        <taxon>Micrococcaceae</taxon>
        <taxon>Arthrobacter</taxon>
    </lineage>
</organism>
<dbReference type="InterPro" id="IPR011089">
    <property type="entry name" value="GmrSD_C"/>
</dbReference>